<reference evidence="11" key="1">
    <citation type="journal article" date="2019" name="Int. J. Syst. Evol. Microbiol.">
        <title>The Global Catalogue of Microorganisms (GCM) 10K type strain sequencing project: providing services to taxonomists for standard genome sequencing and annotation.</title>
        <authorList>
            <consortium name="The Broad Institute Genomics Platform"/>
            <consortium name="The Broad Institute Genome Sequencing Center for Infectious Disease"/>
            <person name="Wu L."/>
            <person name="Ma J."/>
        </authorList>
    </citation>
    <scope>NUCLEOTIDE SEQUENCE [LARGE SCALE GENOMIC DNA]</scope>
    <source>
        <strain evidence="11">JCM 3338</strain>
    </source>
</reference>
<keyword evidence="1 7" id="KW-0812">Transmembrane</keyword>
<dbReference type="RefSeq" id="WP_376877610.1">
    <property type="nucleotide sequence ID" value="NZ_JBHUHP010000015.1"/>
</dbReference>
<protein>
    <submittedName>
        <fullName evidence="10">Methyl-accepting chemotaxis protein</fullName>
    </submittedName>
</protein>
<evidence type="ECO:0000256" key="1">
    <source>
        <dbReference type="ARBA" id="ARBA00022692"/>
    </source>
</evidence>
<proteinExistence type="inferred from homology"/>
<keyword evidence="2 7" id="KW-1133">Transmembrane helix</keyword>
<dbReference type="InterPro" id="IPR004089">
    <property type="entry name" value="MCPsignal_dom"/>
</dbReference>
<evidence type="ECO:0000256" key="5">
    <source>
        <dbReference type="PROSITE-ProRule" id="PRU00284"/>
    </source>
</evidence>
<evidence type="ECO:0000256" key="7">
    <source>
        <dbReference type="SAM" id="Phobius"/>
    </source>
</evidence>
<evidence type="ECO:0000256" key="6">
    <source>
        <dbReference type="SAM" id="Coils"/>
    </source>
</evidence>
<organism evidence="10 11">
    <name type="scientific">Blastococcus deserti</name>
    <dbReference type="NCBI Taxonomy" id="2259033"/>
    <lineage>
        <taxon>Bacteria</taxon>
        <taxon>Bacillati</taxon>
        <taxon>Actinomycetota</taxon>
        <taxon>Actinomycetes</taxon>
        <taxon>Geodermatophilales</taxon>
        <taxon>Geodermatophilaceae</taxon>
        <taxon>Blastococcus</taxon>
    </lineage>
</organism>
<dbReference type="PANTHER" id="PTHR32089:SF112">
    <property type="entry name" value="LYSOZYME-LIKE PROTEIN-RELATED"/>
    <property type="match status" value="1"/>
</dbReference>
<sequence length="556" mass="57271">MSLSPSSRLPAPPAALASRLRDLRVGPRMAAAFAVSFLLVGGATYLSVSAQFESDRLQSRTDDLVAAQQIGDDLQYLTADVTGWQAFVLTDAVAFGIPEAISPDGYNRQGYLESKAAVVDLFADEDRSSLLTPSERALLDDAADAFDVYFASDDRVLAMLQAGGIGAMPEIMTEINTGVGGDAYETVVARTDDLKASLQQRVEALQEERAATLARGRLAVYIGLALAVVAAAGVIVAVTRSVTRPLHRCVDALGRIAGGDLTARVGLADRSELGRLATSVDATAEALADTVSRVTDAAAGLAASAEELAGTSTEISDAATRSSRVIDRTAGTAAQVSQDVNTVAAGAGEMGSSIREIAASASEAARAAASGVDVVRRSNDQVARLGSSSAEIGTVVALISSIAEQTNLLALNATIEAARAGEAGKGFAVVAGEVKDLAQETARATEEISRRVEEIQTEAGAAVDGIAGLSAVMDQVNAYQETISAAVEEQTATTAEMTRNVGSAADGAAAIAASISAVAEAAQVASTGADRSRRHVGDLARMSVELRELVERFRVR</sequence>
<keyword evidence="11" id="KW-1185">Reference proteome</keyword>
<dbReference type="Proteomes" id="UP001597402">
    <property type="component" value="Unassembled WGS sequence"/>
</dbReference>
<keyword evidence="7" id="KW-0472">Membrane</keyword>
<dbReference type="Pfam" id="PF00672">
    <property type="entry name" value="HAMP"/>
    <property type="match status" value="1"/>
</dbReference>
<keyword evidence="6" id="KW-0175">Coiled coil</keyword>
<dbReference type="CDD" id="cd06225">
    <property type="entry name" value="HAMP"/>
    <property type="match status" value="1"/>
</dbReference>
<dbReference type="SUPFAM" id="SSF58104">
    <property type="entry name" value="Methyl-accepting chemotaxis protein (MCP) signaling domain"/>
    <property type="match status" value="1"/>
</dbReference>
<gene>
    <name evidence="10" type="ORF">ACFSHS_14940</name>
</gene>
<comment type="caution">
    <text evidence="10">The sequence shown here is derived from an EMBL/GenBank/DDBJ whole genome shotgun (WGS) entry which is preliminary data.</text>
</comment>
<evidence type="ECO:0000313" key="10">
    <source>
        <dbReference type="EMBL" id="MFD2092870.1"/>
    </source>
</evidence>
<name>A0ABW4XC21_9ACTN</name>
<feature type="domain" description="Methyl-accepting transducer" evidence="8">
    <location>
        <begin position="297"/>
        <end position="540"/>
    </location>
</feature>
<dbReference type="Pfam" id="PF00015">
    <property type="entry name" value="MCPsignal"/>
    <property type="match status" value="1"/>
</dbReference>
<feature type="domain" description="HAMP" evidence="9">
    <location>
        <begin position="240"/>
        <end position="292"/>
    </location>
</feature>
<feature type="coiled-coil region" evidence="6">
    <location>
        <begin position="188"/>
        <end position="215"/>
    </location>
</feature>
<dbReference type="SMART" id="SM00304">
    <property type="entry name" value="HAMP"/>
    <property type="match status" value="1"/>
</dbReference>
<dbReference type="PANTHER" id="PTHR32089">
    <property type="entry name" value="METHYL-ACCEPTING CHEMOTAXIS PROTEIN MCPB"/>
    <property type="match status" value="1"/>
</dbReference>
<dbReference type="PROSITE" id="PS50885">
    <property type="entry name" value="HAMP"/>
    <property type="match status" value="1"/>
</dbReference>
<accession>A0ABW4XC21</accession>
<keyword evidence="3 5" id="KW-0807">Transducer</keyword>
<dbReference type="PRINTS" id="PR00260">
    <property type="entry name" value="CHEMTRNSDUCR"/>
</dbReference>
<evidence type="ECO:0000256" key="3">
    <source>
        <dbReference type="ARBA" id="ARBA00023224"/>
    </source>
</evidence>
<evidence type="ECO:0000259" key="9">
    <source>
        <dbReference type="PROSITE" id="PS50885"/>
    </source>
</evidence>
<dbReference type="Gene3D" id="1.10.287.950">
    <property type="entry name" value="Methyl-accepting chemotaxis protein"/>
    <property type="match status" value="1"/>
</dbReference>
<dbReference type="SMART" id="SM00283">
    <property type="entry name" value="MA"/>
    <property type="match status" value="1"/>
</dbReference>
<evidence type="ECO:0000256" key="2">
    <source>
        <dbReference type="ARBA" id="ARBA00022989"/>
    </source>
</evidence>
<evidence type="ECO:0000313" key="11">
    <source>
        <dbReference type="Proteomes" id="UP001597402"/>
    </source>
</evidence>
<dbReference type="EMBL" id="JBHUHP010000015">
    <property type="protein sequence ID" value="MFD2092870.1"/>
    <property type="molecule type" value="Genomic_DNA"/>
</dbReference>
<evidence type="ECO:0000259" key="8">
    <source>
        <dbReference type="PROSITE" id="PS50111"/>
    </source>
</evidence>
<dbReference type="PROSITE" id="PS50111">
    <property type="entry name" value="CHEMOTAXIS_TRANSDUC_2"/>
    <property type="match status" value="1"/>
</dbReference>
<comment type="similarity">
    <text evidence="4">Belongs to the methyl-accepting chemotaxis (MCP) protein family.</text>
</comment>
<feature type="transmembrane region" description="Helical" evidence="7">
    <location>
        <begin position="29"/>
        <end position="48"/>
    </location>
</feature>
<feature type="transmembrane region" description="Helical" evidence="7">
    <location>
        <begin position="218"/>
        <end position="238"/>
    </location>
</feature>
<dbReference type="InterPro" id="IPR004090">
    <property type="entry name" value="Chemotax_Me-accpt_rcpt"/>
</dbReference>
<evidence type="ECO:0000256" key="4">
    <source>
        <dbReference type="ARBA" id="ARBA00029447"/>
    </source>
</evidence>
<dbReference type="InterPro" id="IPR003660">
    <property type="entry name" value="HAMP_dom"/>
</dbReference>